<dbReference type="SUPFAM" id="SSF53850">
    <property type="entry name" value="Periplasmic binding protein-like II"/>
    <property type="match status" value="1"/>
</dbReference>
<sequence length="276" mass="31161">MYNKKAFREAGIEGEPETIEELISLGPKLKEAGYIPWTSGLNNASQATQIFDIMTPRHVTPEFFQQLLSKEVMDYTHPDMIAAFTTIQKMADELMAPGAAGVEDLEARSLFAQERAAMYSDGSWNLAPLREEVSEDFELGIMTYPLAREGNQRTTGFYDKLGIVALKDTGNEEWAKKFIAHVLSYEQQSRLGEISANTPVRNDIDADTLSETYSEDIVNTYNRAMEEGTHSLFNPIMPGEYRHAATQLIQGLVMKELTPEEFAEEFTQMVEDIHNR</sequence>
<proteinExistence type="inferred from homology"/>
<dbReference type="PANTHER" id="PTHR43649">
    <property type="entry name" value="ARABINOSE-BINDING PROTEIN-RELATED"/>
    <property type="match status" value="1"/>
</dbReference>
<evidence type="ECO:0000313" key="4">
    <source>
        <dbReference type="Proteomes" id="UP000018890"/>
    </source>
</evidence>
<evidence type="ECO:0000256" key="2">
    <source>
        <dbReference type="ARBA" id="ARBA00022448"/>
    </source>
</evidence>
<gene>
    <name evidence="3" type="ORF">JCM9140_4264</name>
</gene>
<evidence type="ECO:0000313" key="3">
    <source>
        <dbReference type="EMBL" id="GAE28074.1"/>
    </source>
</evidence>
<protein>
    <submittedName>
        <fullName evidence="3">Extracellular solute-binding protein</fullName>
    </submittedName>
</protein>
<dbReference type="Proteomes" id="UP000018890">
    <property type="component" value="Unassembled WGS sequence"/>
</dbReference>
<dbReference type="Pfam" id="PF13416">
    <property type="entry name" value="SBP_bac_8"/>
    <property type="match status" value="1"/>
</dbReference>
<reference evidence="3" key="1">
    <citation type="journal article" date="2014" name="Genome Announc.">
        <title>Draft Genome Sequences of Three Alkaliphilic Bacillus Strains, Bacillus wakoensis JCM 9140T, Bacillus akibai JCM 9157T, and Bacillus hemicellulosilyticus JCM 9152T.</title>
        <authorList>
            <person name="Yuki M."/>
            <person name="Oshima K."/>
            <person name="Suda W."/>
            <person name="Oshida Y."/>
            <person name="Kitamura K."/>
            <person name="Iida T."/>
            <person name="Hattori M."/>
            <person name="Ohkuma M."/>
        </authorList>
    </citation>
    <scope>NUCLEOTIDE SEQUENCE [LARGE SCALE GENOMIC DNA]</scope>
    <source>
        <strain evidence="3">JCM 9140</strain>
    </source>
</reference>
<dbReference type="RefSeq" id="WP_268870592.1">
    <property type="nucleotide sequence ID" value="NZ_BAUT01000080.1"/>
</dbReference>
<evidence type="ECO:0000256" key="1">
    <source>
        <dbReference type="ARBA" id="ARBA00008520"/>
    </source>
</evidence>
<dbReference type="PANTHER" id="PTHR43649:SF29">
    <property type="entry name" value="OSMOPROTECTIVE COMPOUNDS-BINDING PROTEIN GGTB"/>
    <property type="match status" value="1"/>
</dbReference>
<dbReference type="Gene3D" id="3.40.190.10">
    <property type="entry name" value="Periplasmic binding protein-like II"/>
    <property type="match status" value="1"/>
</dbReference>
<comment type="caution">
    <text evidence="3">The sequence shown here is derived from an EMBL/GenBank/DDBJ whole genome shotgun (WGS) entry which is preliminary data.</text>
</comment>
<comment type="similarity">
    <text evidence="1">Belongs to the bacterial solute-binding protein 1 family.</text>
</comment>
<dbReference type="InterPro" id="IPR050490">
    <property type="entry name" value="Bact_solute-bd_prot1"/>
</dbReference>
<organism evidence="3 4">
    <name type="scientific">Halalkalibacter wakoensis JCM 9140</name>
    <dbReference type="NCBI Taxonomy" id="1236970"/>
    <lineage>
        <taxon>Bacteria</taxon>
        <taxon>Bacillati</taxon>
        <taxon>Bacillota</taxon>
        <taxon>Bacilli</taxon>
        <taxon>Bacillales</taxon>
        <taxon>Bacillaceae</taxon>
        <taxon>Halalkalibacter</taxon>
    </lineage>
</organism>
<dbReference type="AlphaFoldDB" id="W4Q9L0"/>
<name>W4Q9L0_9BACI</name>
<dbReference type="InterPro" id="IPR006059">
    <property type="entry name" value="SBP"/>
</dbReference>
<keyword evidence="4" id="KW-1185">Reference proteome</keyword>
<dbReference type="STRING" id="1236970.JCM9140_4264"/>
<dbReference type="EMBL" id="BAUT01000080">
    <property type="protein sequence ID" value="GAE28074.1"/>
    <property type="molecule type" value="Genomic_DNA"/>
</dbReference>
<accession>W4Q9L0</accession>
<keyword evidence="2" id="KW-0813">Transport</keyword>